<dbReference type="Pfam" id="PF00106">
    <property type="entry name" value="adh_short"/>
    <property type="match status" value="1"/>
</dbReference>
<dbReference type="AlphaFoldDB" id="A0AAW2YUU3"/>
<dbReference type="Proteomes" id="UP001431209">
    <property type="component" value="Unassembled WGS sequence"/>
</dbReference>
<dbReference type="InterPro" id="IPR002347">
    <property type="entry name" value="SDR_fam"/>
</dbReference>
<dbReference type="PANTHER" id="PTHR43157:SF31">
    <property type="entry name" value="PHOSPHATIDYLINOSITOL-GLYCAN BIOSYNTHESIS CLASS F PROTEIN"/>
    <property type="match status" value="1"/>
</dbReference>
<dbReference type="InterPro" id="IPR036291">
    <property type="entry name" value="NAD(P)-bd_dom_sf"/>
</dbReference>
<accession>A0AAW2YUU3</accession>
<evidence type="ECO:0000313" key="2">
    <source>
        <dbReference type="EMBL" id="KAL0480623.1"/>
    </source>
</evidence>
<protein>
    <submittedName>
        <fullName evidence="2">Oxidoreductase</fullName>
    </submittedName>
</protein>
<dbReference type="EMBL" id="JAOPGA020000677">
    <property type="protein sequence ID" value="KAL0480623.1"/>
    <property type="molecule type" value="Genomic_DNA"/>
</dbReference>
<dbReference type="Gene3D" id="3.40.50.720">
    <property type="entry name" value="NAD(P)-binding Rossmann-like Domain"/>
    <property type="match status" value="1"/>
</dbReference>
<keyword evidence="3" id="KW-1185">Reference proteome</keyword>
<evidence type="ECO:0000256" key="1">
    <source>
        <dbReference type="ARBA" id="ARBA00023002"/>
    </source>
</evidence>
<dbReference type="GO" id="GO:0016491">
    <property type="term" value="F:oxidoreductase activity"/>
    <property type="evidence" value="ECO:0007669"/>
    <property type="project" value="UniProtKB-KW"/>
</dbReference>
<keyword evidence="1" id="KW-0560">Oxidoreductase</keyword>
<dbReference type="PANTHER" id="PTHR43157">
    <property type="entry name" value="PHOSPHATIDYLINOSITOL-GLYCAN BIOSYNTHESIS CLASS F PROTEIN-RELATED"/>
    <property type="match status" value="1"/>
</dbReference>
<dbReference type="SUPFAM" id="SSF51735">
    <property type="entry name" value="NAD(P)-binding Rossmann-fold domains"/>
    <property type="match status" value="1"/>
</dbReference>
<name>A0AAW2YUU3_9EUKA</name>
<organism evidence="2 3">
    <name type="scientific">Acrasis kona</name>
    <dbReference type="NCBI Taxonomy" id="1008807"/>
    <lineage>
        <taxon>Eukaryota</taxon>
        <taxon>Discoba</taxon>
        <taxon>Heterolobosea</taxon>
        <taxon>Tetramitia</taxon>
        <taxon>Eutetramitia</taxon>
        <taxon>Acrasidae</taxon>
        <taxon>Acrasis</taxon>
    </lineage>
</organism>
<comment type="caution">
    <text evidence="2">The sequence shown here is derived from an EMBL/GenBank/DDBJ whole genome shotgun (WGS) entry which is preliminary data.</text>
</comment>
<reference evidence="2 3" key="1">
    <citation type="submission" date="2024-03" db="EMBL/GenBank/DDBJ databases">
        <title>The Acrasis kona genome and developmental transcriptomes reveal deep origins of eukaryotic multicellular pathways.</title>
        <authorList>
            <person name="Sheikh S."/>
            <person name="Fu C.-J."/>
            <person name="Brown M.W."/>
            <person name="Baldauf S.L."/>
        </authorList>
    </citation>
    <scope>NUCLEOTIDE SEQUENCE [LARGE SCALE GENOMIC DNA]</scope>
    <source>
        <strain evidence="2 3">ATCC MYA-3509</strain>
    </source>
</reference>
<gene>
    <name evidence="2" type="ORF">AKO1_002496</name>
</gene>
<proteinExistence type="predicted"/>
<evidence type="ECO:0000313" key="3">
    <source>
        <dbReference type="Proteomes" id="UP001431209"/>
    </source>
</evidence>
<sequence>MAIDQKFAQSNDHHNLSGKSALIVGGTQGIGLGIAKVLARRGSSVTVAGRNKVSGDKAINQIKEESTSEGRTFRFTPVDLESNKDVERFASQFSKNEFDFIIWSAGIFPSGPRRETNEGIELAFQVNYLSRYVGYQLLIPCLKDGGRLLTINAPFVDNTFDRFQPQVDVDDFEFKKPDRFESTQANIFNITGCLYNDYLVIHLANQHPTKFFAHGHPGYVPTNLLDNSGVDRKVLGGIFTNVKFTQRTAEEYGEIATYILTDEELGKKNGLLFDQDANVLKQSEFEKNVNGSEKLFEYSKKLTGL</sequence>